<dbReference type="PANTHER" id="PTHR43689:SF8">
    <property type="entry name" value="ALPHA_BETA-HYDROLASES SUPERFAMILY PROTEIN"/>
    <property type="match status" value="1"/>
</dbReference>
<dbReference type="AlphaFoldDB" id="A0A7R9VBF3"/>
<protein>
    <recommendedName>
        <fullName evidence="1">AB hydrolase-1 domain-containing protein</fullName>
    </recommendedName>
</protein>
<proteinExistence type="predicted"/>
<dbReference type="SUPFAM" id="SSF53474">
    <property type="entry name" value="alpha/beta-Hydrolases"/>
    <property type="match status" value="1"/>
</dbReference>
<gene>
    <name evidence="2" type="ORF">CEUR00632_LOCUS8842</name>
</gene>
<evidence type="ECO:0000259" key="1">
    <source>
        <dbReference type="Pfam" id="PF12697"/>
    </source>
</evidence>
<name>A0A7R9VBF3_9CHLO</name>
<organism evidence="2">
    <name type="scientific">Chlamydomonas euryale</name>
    <dbReference type="NCBI Taxonomy" id="1486919"/>
    <lineage>
        <taxon>Eukaryota</taxon>
        <taxon>Viridiplantae</taxon>
        <taxon>Chlorophyta</taxon>
        <taxon>core chlorophytes</taxon>
        <taxon>Chlorophyceae</taxon>
        <taxon>CS clade</taxon>
        <taxon>Chlamydomonadales</taxon>
        <taxon>Chlamydomonadaceae</taxon>
        <taxon>Chlamydomonas</taxon>
    </lineage>
</organism>
<feature type="domain" description="AB hydrolase-1" evidence="1">
    <location>
        <begin position="14"/>
        <end position="128"/>
    </location>
</feature>
<dbReference type="Gene3D" id="3.40.50.1820">
    <property type="entry name" value="alpha/beta hydrolase"/>
    <property type="match status" value="1"/>
</dbReference>
<reference evidence="2" key="1">
    <citation type="submission" date="2021-01" db="EMBL/GenBank/DDBJ databases">
        <authorList>
            <person name="Corre E."/>
            <person name="Pelletier E."/>
            <person name="Niang G."/>
            <person name="Scheremetjew M."/>
            <person name="Finn R."/>
            <person name="Kale V."/>
            <person name="Holt S."/>
            <person name="Cochrane G."/>
            <person name="Meng A."/>
            <person name="Brown T."/>
            <person name="Cohen L."/>
        </authorList>
    </citation>
    <scope>NUCLEOTIDE SEQUENCE</scope>
    <source>
        <strain evidence="2">CCMP219</strain>
    </source>
</reference>
<dbReference type="InterPro" id="IPR000073">
    <property type="entry name" value="AB_hydrolase_1"/>
</dbReference>
<dbReference type="EMBL" id="HBEC01018846">
    <property type="protein sequence ID" value="CAD8288803.1"/>
    <property type="molecule type" value="Transcribed_RNA"/>
</dbReference>
<evidence type="ECO:0000313" key="2">
    <source>
        <dbReference type="EMBL" id="CAD8288803.1"/>
    </source>
</evidence>
<dbReference type="PANTHER" id="PTHR43689">
    <property type="entry name" value="HYDROLASE"/>
    <property type="match status" value="1"/>
</dbReference>
<dbReference type="InterPro" id="IPR029058">
    <property type="entry name" value="AB_hydrolase_fold"/>
</dbReference>
<sequence length="158" mass="17625">MAKLPRVLAELGVRVLQAEWLRTKAGLAAYFDKRTYATKDAVRLGRLHTFQPGWMEANVAFMRSGGYSVSSRIKDVSVDTLVLWGRNDEILDAKFAEQFTRELPTSRLVYVERCGHTPHLESAPFVAEQIKDFLGLDHSPAEALLVANHDGPVIDAMA</sequence>
<accession>A0A7R9VBF3</accession>
<dbReference type="Pfam" id="PF12697">
    <property type="entry name" value="Abhydrolase_6"/>
    <property type="match status" value="1"/>
</dbReference>